<protein>
    <recommendedName>
        <fullName evidence="2">LysM domain-containing protein</fullName>
    </recommendedName>
</protein>
<feature type="region of interest" description="Disordered" evidence="1">
    <location>
        <begin position="28"/>
        <end position="91"/>
    </location>
</feature>
<dbReference type="OrthoDB" id="2107166at2759"/>
<feature type="compositionally biased region" description="Low complexity" evidence="1">
    <location>
        <begin position="116"/>
        <end position="132"/>
    </location>
</feature>
<reference evidence="3 4" key="1">
    <citation type="journal article" date="2012" name="Science">
        <title>The Paleozoic origin of enzymatic lignin decomposition reconstructed from 31 fungal genomes.</title>
        <authorList>
            <person name="Floudas D."/>
            <person name="Binder M."/>
            <person name="Riley R."/>
            <person name="Barry K."/>
            <person name="Blanchette R.A."/>
            <person name="Henrissat B."/>
            <person name="Martinez A.T."/>
            <person name="Otillar R."/>
            <person name="Spatafora J.W."/>
            <person name="Yadav J.S."/>
            <person name="Aerts A."/>
            <person name="Benoit I."/>
            <person name="Boyd A."/>
            <person name="Carlson A."/>
            <person name="Copeland A."/>
            <person name="Coutinho P.M."/>
            <person name="de Vries R.P."/>
            <person name="Ferreira P."/>
            <person name="Findley K."/>
            <person name="Foster B."/>
            <person name="Gaskell J."/>
            <person name="Glotzer D."/>
            <person name="Gorecki P."/>
            <person name="Heitman J."/>
            <person name="Hesse C."/>
            <person name="Hori C."/>
            <person name="Igarashi K."/>
            <person name="Jurgens J.A."/>
            <person name="Kallen N."/>
            <person name="Kersten P."/>
            <person name="Kohler A."/>
            <person name="Kuees U."/>
            <person name="Kumar T.K.A."/>
            <person name="Kuo A."/>
            <person name="LaButti K."/>
            <person name="Larrondo L.F."/>
            <person name="Lindquist E."/>
            <person name="Ling A."/>
            <person name="Lombard V."/>
            <person name="Lucas S."/>
            <person name="Lundell T."/>
            <person name="Martin R."/>
            <person name="McLaughlin D.J."/>
            <person name="Morgenstern I."/>
            <person name="Morin E."/>
            <person name="Murat C."/>
            <person name="Nagy L.G."/>
            <person name="Nolan M."/>
            <person name="Ohm R.A."/>
            <person name="Patyshakuliyeva A."/>
            <person name="Rokas A."/>
            <person name="Ruiz-Duenas F.J."/>
            <person name="Sabat G."/>
            <person name="Salamov A."/>
            <person name="Samejima M."/>
            <person name="Schmutz J."/>
            <person name="Slot J.C."/>
            <person name="St John F."/>
            <person name="Stenlid J."/>
            <person name="Sun H."/>
            <person name="Sun S."/>
            <person name="Syed K."/>
            <person name="Tsang A."/>
            <person name="Wiebenga A."/>
            <person name="Young D."/>
            <person name="Pisabarro A."/>
            <person name="Eastwood D.C."/>
            <person name="Martin F."/>
            <person name="Cullen D."/>
            <person name="Grigoriev I.V."/>
            <person name="Hibbett D.S."/>
        </authorList>
    </citation>
    <scope>NUCLEOTIDE SEQUENCE</scope>
    <source>
        <strain evidence="4">FP-58527</strain>
    </source>
</reference>
<feature type="compositionally biased region" description="Basic and acidic residues" evidence="1">
    <location>
        <begin position="379"/>
        <end position="394"/>
    </location>
</feature>
<dbReference type="InterPro" id="IPR036779">
    <property type="entry name" value="LysM_dom_sf"/>
</dbReference>
<dbReference type="AlphaFoldDB" id="S8EHK1"/>
<dbReference type="InterPro" id="IPR018392">
    <property type="entry name" value="LysM"/>
</dbReference>
<feature type="region of interest" description="Disordered" evidence="1">
    <location>
        <begin position="258"/>
        <end position="313"/>
    </location>
</feature>
<feature type="region of interest" description="Disordered" evidence="1">
    <location>
        <begin position="371"/>
        <end position="486"/>
    </location>
</feature>
<evidence type="ECO:0000313" key="3">
    <source>
        <dbReference type="EMBL" id="EPT04657.1"/>
    </source>
</evidence>
<proteinExistence type="predicted"/>
<dbReference type="Gene3D" id="3.10.350.10">
    <property type="entry name" value="LysM domain"/>
    <property type="match status" value="1"/>
</dbReference>
<accession>S8EHK1</accession>
<sequence>MSQGMDVESSHDIPMDIASPWASESNVSFSSAIKHSETRPAIRRRVSDGAARRRRNDHEPYYGAHSRALTLDNDAAGPTGSHPLESPASSRSVKDFVSSLLSAHDTRPHMKRVLSDAEAASASADGSLGADSNNGRMAGTNPQPREEQRVVIMHEVMSNDSPAGVALKYGVSLPDIRRWNQLWPSDSIHLRKVLYIPLDRVRHAKQFRIIFADADESAVESESLPQSGSAVIPADEKLTHEDAREHLTVVRVPVTQLSFFPPPSTPPSARRTEGLAESQTFSHRAHSPSGRPALPPSFLSSSTSLPASSSPGAPYTSLGFSFSDRVQNRSLGALWTSARATFVERLSLDSNSATTSTQSEDMDWAHELEDISSSPLGSERPDEETIHGSPERHIPSRRRRIGGKSSARPTALELDHLPDASSRFEGVVQKPDDCASPARGAASQHKTSRYDDPDPILTSPVRTAQLQPSLAMQLPPIRKKPKPSGG</sequence>
<dbReference type="CDD" id="cd00118">
    <property type="entry name" value="LysM"/>
    <property type="match status" value="1"/>
</dbReference>
<name>S8EHK1_FOMSC</name>
<dbReference type="Proteomes" id="UP000015241">
    <property type="component" value="Unassembled WGS sequence"/>
</dbReference>
<dbReference type="Pfam" id="PF01476">
    <property type="entry name" value="LysM"/>
    <property type="match status" value="1"/>
</dbReference>
<dbReference type="EMBL" id="KE504126">
    <property type="protein sequence ID" value="EPT04657.1"/>
    <property type="molecule type" value="Genomic_DNA"/>
</dbReference>
<evidence type="ECO:0000313" key="4">
    <source>
        <dbReference type="Proteomes" id="UP000015241"/>
    </source>
</evidence>
<dbReference type="PROSITE" id="PS51782">
    <property type="entry name" value="LYSM"/>
    <property type="match status" value="1"/>
</dbReference>
<feature type="region of interest" description="Disordered" evidence="1">
    <location>
        <begin position="107"/>
        <end position="145"/>
    </location>
</feature>
<dbReference type="HOGENOM" id="CLU_036221_0_0_1"/>
<dbReference type="PANTHER" id="PTHR20932">
    <property type="entry name" value="LYSM AND PUTATIVE PEPTIDOGLYCAN-BINDING DOMAIN-CONTAINING PROTEIN"/>
    <property type="match status" value="1"/>
</dbReference>
<dbReference type="eggNOG" id="ENOG502SBZ1">
    <property type="taxonomic scope" value="Eukaryota"/>
</dbReference>
<dbReference type="PANTHER" id="PTHR20932:SF8">
    <property type="entry name" value="LD22649P"/>
    <property type="match status" value="1"/>
</dbReference>
<gene>
    <name evidence="3" type="ORF">FOMPIDRAFT_1039955</name>
</gene>
<evidence type="ECO:0000256" key="1">
    <source>
        <dbReference type="SAM" id="MobiDB-lite"/>
    </source>
</evidence>
<feature type="compositionally biased region" description="Basic residues" evidence="1">
    <location>
        <begin position="477"/>
        <end position="486"/>
    </location>
</feature>
<dbReference type="InterPro" id="IPR045030">
    <property type="entry name" value="LYSM1-4"/>
</dbReference>
<organism evidence="3 4">
    <name type="scientific">Fomitopsis schrenkii</name>
    <name type="common">Brown rot fungus</name>
    <dbReference type="NCBI Taxonomy" id="2126942"/>
    <lineage>
        <taxon>Eukaryota</taxon>
        <taxon>Fungi</taxon>
        <taxon>Dikarya</taxon>
        <taxon>Basidiomycota</taxon>
        <taxon>Agaricomycotina</taxon>
        <taxon>Agaricomycetes</taxon>
        <taxon>Polyporales</taxon>
        <taxon>Fomitopsis</taxon>
    </lineage>
</organism>
<feature type="compositionally biased region" description="Polar residues" evidence="1">
    <location>
        <begin position="460"/>
        <end position="470"/>
    </location>
</feature>
<feature type="compositionally biased region" description="Low complexity" evidence="1">
    <location>
        <begin position="296"/>
        <end position="313"/>
    </location>
</feature>
<keyword evidence="4" id="KW-1185">Reference proteome</keyword>
<feature type="compositionally biased region" description="Basic and acidic residues" evidence="1">
    <location>
        <begin position="34"/>
        <end position="60"/>
    </location>
</feature>
<evidence type="ECO:0000259" key="2">
    <source>
        <dbReference type="PROSITE" id="PS51782"/>
    </source>
</evidence>
<dbReference type="STRING" id="743788.S8EHK1"/>
<feature type="domain" description="LysM" evidence="2">
    <location>
        <begin position="152"/>
        <end position="196"/>
    </location>
</feature>
<dbReference type="InParanoid" id="S8EHK1"/>
<dbReference type="SUPFAM" id="SSF54106">
    <property type="entry name" value="LysM domain"/>
    <property type="match status" value="1"/>
</dbReference>